<organism evidence="2 3">
    <name type="scientific">Taibaiella chishuiensis</name>
    <dbReference type="NCBI Taxonomy" id="1434707"/>
    <lineage>
        <taxon>Bacteria</taxon>
        <taxon>Pseudomonadati</taxon>
        <taxon>Bacteroidota</taxon>
        <taxon>Chitinophagia</taxon>
        <taxon>Chitinophagales</taxon>
        <taxon>Chitinophagaceae</taxon>
        <taxon>Taibaiella</taxon>
    </lineage>
</organism>
<dbReference type="Gene3D" id="2.160.20.10">
    <property type="entry name" value="Single-stranded right-handed beta-helix, Pectin lyase-like"/>
    <property type="match status" value="1"/>
</dbReference>
<protein>
    <submittedName>
        <fullName evidence="2">Putative secreted protein (Por secretion system target)</fullName>
    </submittedName>
</protein>
<dbReference type="NCBIfam" id="TIGR04183">
    <property type="entry name" value="Por_Secre_tail"/>
    <property type="match status" value="1"/>
</dbReference>
<dbReference type="OrthoDB" id="629814at2"/>
<dbReference type="InterPro" id="IPR012334">
    <property type="entry name" value="Pectin_lyas_fold"/>
</dbReference>
<dbReference type="InterPro" id="IPR026444">
    <property type="entry name" value="Secre_tail"/>
</dbReference>
<evidence type="ECO:0000313" key="2">
    <source>
        <dbReference type="EMBL" id="PSK90278.1"/>
    </source>
</evidence>
<dbReference type="Proteomes" id="UP000240572">
    <property type="component" value="Unassembled WGS sequence"/>
</dbReference>
<reference evidence="2 3" key="1">
    <citation type="submission" date="2018-03" db="EMBL/GenBank/DDBJ databases">
        <title>Genomic Encyclopedia of Type Strains, Phase III (KMG-III): the genomes of soil and plant-associated and newly described type strains.</title>
        <authorList>
            <person name="Whitman W."/>
        </authorList>
    </citation>
    <scope>NUCLEOTIDE SEQUENCE [LARGE SCALE GENOMIC DNA]</scope>
    <source>
        <strain evidence="2 3">CGMCC 1.12700</strain>
    </source>
</reference>
<dbReference type="Pfam" id="PF18962">
    <property type="entry name" value="Por_Secre_tail"/>
    <property type="match status" value="1"/>
</dbReference>
<keyword evidence="3" id="KW-1185">Reference proteome</keyword>
<comment type="caution">
    <text evidence="2">The sequence shown here is derived from an EMBL/GenBank/DDBJ whole genome shotgun (WGS) entry which is preliminary data.</text>
</comment>
<name>A0A2P8CZ71_9BACT</name>
<dbReference type="AlphaFoldDB" id="A0A2P8CZ71"/>
<gene>
    <name evidence="2" type="ORF">B0I18_1086</name>
</gene>
<accession>A0A2P8CZ71</accession>
<dbReference type="EMBL" id="PYGD01000008">
    <property type="protein sequence ID" value="PSK90278.1"/>
    <property type="molecule type" value="Genomic_DNA"/>
</dbReference>
<sequence length="817" mass="88620">MKKHLLIIWLLNLALSGVCWLAGPTPLHAVIPTVISGTYYVNFPDYCSGPCIVQSGALLLINPGAVASFPYDITVMAGGTIKVDGATVKMGAGARIILRGYFGTAGPPPNASAAAVFEARNQSLVTVITPGTYWSGIETMRGATSSPGPASPNASRIFIENSTIENAETAIRNFDKDFAASTTNGGTVAANLTLFRNNKRALWFHNEVNAGAIVDPNTQTSGMNWNALFQYCSFTHTNNFNPSPYPPDMVYLDNCKNITFLSCTFTGSAVNPLNTSGIMGVNASVKVQQFNDLMPRCVFSNLNTGIYLVNSLQTDRVSLVRNADFYCLYGINMSGCFMPWVLGCNFQVDNSPSYFGIFLRNSTGYRIEGNTLCGHPAGGPGIVVKNSGTAYNEIYRNKTKPFPLGLLLGVQSIGRNRNTAATTGLKILCNNLLGTWNGYEISVMQDVINSGSDGIARLQYLPAGLSNLYDYSAGNKFNYTSAPTAGYNYPNYFIGPNTNTIADFQYGCTGIGAPEVPVNRNFTNIIGTQANTCPVHNNGAPPAPFPFSQFITALSVIESQITLIEAKPGRTYNDTALLDGLLTAHALLIDRAVGQYQYRKDTDTANYIDSIALVYAKVTKGYQYKLYQASAYRELARWDDAFKVLNKIPEKYTLSEEEQAEVAHTLVLYQALQWLEGPGATWNNLPVQFRDLISACAAADRTQAGAIARALLAQYEGAIFPPEFIPPSPDYAAASRLMAAKREWNIYPNPVSGQLWVDCATGNALLVLSDISGRVVLRHVLNGGKDMINISHLPAGVYVAGLSTEHRIVYTQKIIKK</sequence>
<feature type="domain" description="Secretion system C-terminal sorting" evidence="1">
    <location>
        <begin position="746"/>
        <end position="815"/>
    </location>
</feature>
<evidence type="ECO:0000259" key="1">
    <source>
        <dbReference type="Pfam" id="PF18962"/>
    </source>
</evidence>
<proteinExistence type="predicted"/>
<evidence type="ECO:0000313" key="3">
    <source>
        <dbReference type="Proteomes" id="UP000240572"/>
    </source>
</evidence>